<dbReference type="Gene3D" id="3.40.630.40">
    <property type="entry name" value="Zn-dependent exopeptidases"/>
    <property type="match status" value="1"/>
</dbReference>
<evidence type="ECO:0000256" key="3">
    <source>
        <dbReference type="ARBA" id="ARBA00022801"/>
    </source>
</evidence>
<keyword evidence="5" id="KW-0472">Membrane</keyword>
<keyword evidence="5" id="KW-0812">Transmembrane</keyword>
<keyword evidence="4" id="KW-0175">Coiled coil</keyword>
<dbReference type="CDD" id="cd02696">
    <property type="entry name" value="MurNAc-LAA"/>
    <property type="match status" value="1"/>
</dbReference>
<keyword evidence="3" id="KW-0378">Hydrolase</keyword>
<proteinExistence type="predicted"/>
<dbReference type="PANTHER" id="PTHR30404:SF0">
    <property type="entry name" value="N-ACETYLMURAMOYL-L-ALANINE AMIDASE AMIC"/>
    <property type="match status" value="1"/>
</dbReference>
<dbReference type="GO" id="GO:0030288">
    <property type="term" value="C:outer membrane-bounded periplasmic space"/>
    <property type="evidence" value="ECO:0007669"/>
    <property type="project" value="TreeGrafter"/>
</dbReference>
<protein>
    <recommendedName>
        <fullName evidence="2">N-acetylmuramoyl-L-alanine amidase</fullName>
        <ecNumber evidence="2">3.5.1.28</ecNumber>
    </recommendedName>
</protein>
<dbReference type="GO" id="GO:0009253">
    <property type="term" value="P:peptidoglycan catabolic process"/>
    <property type="evidence" value="ECO:0007669"/>
    <property type="project" value="InterPro"/>
</dbReference>
<evidence type="ECO:0000256" key="5">
    <source>
        <dbReference type="SAM" id="Phobius"/>
    </source>
</evidence>
<evidence type="ECO:0000256" key="1">
    <source>
        <dbReference type="ARBA" id="ARBA00001561"/>
    </source>
</evidence>
<dbReference type="SUPFAM" id="SSF53187">
    <property type="entry name" value="Zn-dependent exopeptidases"/>
    <property type="match status" value="1"/>
</dbReference>
<dbReference type="Proteomes" id="UP000500961">
    <property type="component" value="Chromosome"/>
</dbReference>
<name>A0A7D4C8R4_9BACT</name>
<evidence type="ECO:0000256" key="2">
    <source>
        <dbReference type="ARBA" id="ARBA00011901"/>
    </source>
</evidence>
<keyword evidence="5" id="KW-1133">Transmembrane helix</keyword>
<dbReference type="SMART" id="SM00646">
    <property type="entry name" value="Ami_3"/>
    <property type="match status" value="1"/>
</dbReference>
<feature type="coiled-coil region" evidence="4">
    <location>
        <begin position="293"/>
        <end position="323"/>
    </location>
</feature>
<accession>A0A7D4C8R4</accession>
<dbReference type="PANTHER" id="PTHR30404">
    <property type="entry name" value="N-ACETYLMURAMOYL-L-ALANINE AMIDASE"/>
    <property type="match status" value="1"/>
</dbReference>
<evidence type="ECO:0000313" key="8">
    <source>
        <dbReference type="Proteomes" id="UP000500961"/>
    </source>
</evidence>
<evidence type="ECO:0000313" key="7">
    <source>
        <dbReference type="EMBL" id="QKG79742.1"/>
    </source>
</evidence>
<dbReference type="FunFam" id="3.40.630.40:FF:000005">
    <property type="entry name" value="N-acetylmuramoyl-L-alanine amidase (AmiA)"/>
    <property type="match status" value="1"/>
</dbReference>
<dbReference type="InterPro" id="IPR050695">
    <property type="entry name" value="N-acetylmuramoyl_amidase_3"/>
</dbReference>
<dbReference type="KEGG" id="ttz:FHG85_05525"/>
<gene>
    <name evidence="7" type="ORF">FHG85_05525</name>
</gene>
<comment type="catalytic activity">
    <reaction evidence="1">
        <text>Hydrolyzes the link between N-acetylmuramoyl residues and L-amino acid residues in certain cell-wall glycopeptides.</text>
        <dbReference type="EC" id="3.5.1.28"/>
    </reaction>
</comment>
<dbReference type="Pfam" id="PF01520">
    <property type="entry name" value="Amidase_3"/>
    <property type="match status" value="1"/>
</dbReference>
<dbReference type="EMBL" id="CP041345">
    <property type="protein sequence ID" value="QKG79742.1"/>
    <property type="molecule type" value="Genomic_DNA"/>
</dbReference>
<evidence type="ECO:0000256" key="4">
    <source>
        <dbReference type="SAM" id="Coils"/>
    </source>
</evidence>
<dbReference type="InterPro" id="IPR002508">
    <property type="entry name" value="MurNAc-LAA_cat"/>
</dbReference>
<feature type="domain" description="MurNAc-LAA" evidence="6">
    <location>
        <begin position="136"/>
        <end position="294"/>
    </location>
</feature>
<organism evidence="7 8">
    <name type="scientific">Tenuifilum thalassicum</name>
    <dbReference type="NCBI Taxonomy" id="2590900"/>
    <lineage>
        <taxon>Bacteria</taxon>
        <taxon>Pseudomonadati</taxon>
        <taxon>Bacteroidota</taxon>
        <taxon>Bacteroidia</taxon>
        <taxon>Bacteroidales</taxon>
        <taxon>Tenuifilaceae</taxon>
        <taxon>Tenuifilum</taxon>
    </lineage>
</organism>
<dbReference type="EC" id="3.5.1.28" evidence="2"/>
<keyword evidence="8" id="KW-1185">Reference proteome</keyword>
<feature type="transmembrane region" description="Helical" evidence="5">
    <location>
        <begin position="41"/>
        <end position="60"/>
    </location>
</feature>
<dbReference type="GO" id="GO:0008745">
    <property type="term" value="F:N-acetylmuramoyl-L-alanine amidase activity"/>
    <property type="evidence" value="ECO:0007669"/>
    <property type="project" value="UniProtKB-EC"/>
</dbReference>
<sequence length="415" mass="46648">MWLKSNSRKNNLYLNFNSIFAMKLSSKLLKKLKEFINMRHSCINFLLTFNLILAAILGTYQTSFSQHISAYTLSKIVIDAGHGGKDPGAVGKISKEKDLTLAIAKKVGALIEKNLKDVKVIYTRTDDTFIPLNERSNIANKEGADLFISIHCNAAANKRVSGAETYVMGLHRSEENLNVAMRENAVISYEDGYNETYEGYDPNSAESFIIFSMLQNAFLKQSLNFAAIVQNDFKERAKRRDRGVRQAGFLVLWKTSMPSVLIEAGYISNSKEEQFLNSEYGQDIIASSIYRAIKSYKENVDELNKTVLELQQAQKSNENTQKSSTANSIEFKVQVSSSQNLLPDIEEKYKEFGNVSVVNFNGTYKYLVGGTPNYQEAVKYCNTIKSKVPDAFIVAIENGNIIRLSEALQKINKSE</sequence>
<dbReference type="AlphaFoldDB" id="A0A7D4C8R4"/>
<evidence type="ECO:0000259" key="6">
    <source>
        <dbReference type="SMART" id="SM00646"/>
    </source>
</evidence>
<reference evidence="7 8" key="1">
    <citation type="submission" date="2019-07" db="EMBL/GenBank/DDBJ databases">
        <title>Thalassofilum flectens gen. nov., sp. nov., a novel moderate thermophilic anaerobe from a shallow sea hot spring in Kunashir Island (Russia), representing a new family in the order Bacteroidales, and proposal of Thalassofilacea fam. nov.</title>
        <authorList>
            <person name="Kochetkova T.V."/>
            <person name="Podosokorskaya O.A."/>
            <person name="Novikov A."/>
            <person name="Elcheninov A.G."/>
            <person name="Toshchakov S.V."/>
            <person name="Kublanov I.V."/>
        </authorList>
    </citation>
    <scope>NUCLEOTIDE SEQUENCE [LARGE SCALE GENOMIC DNA]</scope>
    <source>
        <strain evidence="7 8">38-H</strain>
    </source>
</reference>